<dbReference type="AlphaFoldDB" id="A0A1E3BHL5"/>
<evidence type="ECO:0000256" key="5">
    <source>
        <dbReference type="RuleBase" id="RU362110"/>
    </source>
</evidence>
<dbReference type="InterPro" id="IPR013148">
    <property type="entry name" value="Glyco_hydro_32_N"/>
</dbReference>
<dbReference type="Pfam" id="PF00251">
    <property type="entry name" value="Glyco_hydro_32N"/>
    <property type="match status" value="1"/>
</dbReference>
<reference evidence="9 10" key="1">
    <citation type="journal article" date="2016" name="BMC Genomics">
        <title>Comparative genomic and transcriptomic analyses of the Fuzhuan brick tea-fermentation fungus Aspergillus cristatus.</title>
        <authorList>
            <person name="Ge Y."/>
            <person name="Wang Y."/>
            <person name="Liu Y."/>
            <person name="Tan Y."/>
            <person name="Ren X."/>
            <person name="Zhang X."/>
            <person name="Hyde K.D."/>
            <person name="Liu Y."/>
            <person name="Liu Z."/>
        </authorList>
    </citation>
    <scope>NUCLEOTIDE SEQUENCE [LARGE SCALE GENOMIC DNA]</scope>
    <source>
        <strain evidence="9 10">GZAAS20.1005</strain>
    </source>
</reference>
<dbReference type="Proteomes" id="UP000094569">
    <property type="component" value="Unassembled WGS sequence"/>
</dbReference>
<evidence type="ECO:0000256" key="6">
    <source>
        <dbReference type="SAM" id="MobiDB-lite"/>
    </source>
</evidence>
<feature type="compositionally biased region" description="Basic and acidic residues" evidence="6">
    <location>
        <begin position="9"/>
        <end position="19"/>
    </location>
</feature>
<keyword evidence="4 5" id="KW-0326">Glycosidase</keyword>
<dbReference type="SUPFAM" id="SSF75005">
    <property type="entry name" value="Arabinanase/levansucrase/invertase"/>
    <property type="match status" value="1"/>
</dbReference>
<accession>A0A1E3BHL5</accession>
<comment type="caution">
    <text evidence="9">The sequence shown here is derived from an EMBL/GenBank/DDBJ whole genome shotgun (WGS) entry which is preliminary data.</text>
</comment>
<dbReference type="InterPro" id="IPR001362">
    <property type="entry name" value="Glyco_hydro_32"/>
</dbReference>
<dbReference type="PANTHER" id="PTHR42800:SF3">
    <property type="entry name" value="GLYCOSYL HYDROLASE FAMILY 32 N-TERMINAL DOMAIN-CONTAINING PROTEIN"/>
    <property type="match status" value="1"/>
</dbReference>
<evidence type="ECO:0000259" key="8">
    <source>
        <dbReference type="Pfam" id="PF08244"/>
    </source>
</evidence>
<evidence type="ECO:0000313" key="10">
    <source>
        <dbReference type="Proteomes" id="UP000094569"/>
    </source>
</evidence>
<feature type="domain" description="Glycosyl hydrolase family 32 C-terminal" evidence="8">
    <location>
        <begin position="431"/>
        <end position="592"/>
    </location>
</feature>
<evidence type="ECO:0000256" key="4">
    <source>
        <dbReference type="ARBA" id="ARBA00023295"/>
    </source>
</evidence>
<dbReference type="SMART" id="SM00640">
    <property type="entry name" value="Glyco_32"/>
    <property type="match status" value="1"/>
</dbReference>
<dbReference type="GO" id="GO:0005737">
    <property type="term" value="C:cytoplasm"/>
    <property type="evidence" value="ECO:0007669"/>
    <property type="project" value="TreeGrafter"/>
</dbReference>
<dbReference type="SUPFAM" id="SSF49899">
    <property type="entry name" value="Concanavalin A-like lectins/glucanases"/>
    <property type="match status" value="1"/>
</dbReference>
<dbReference type="CDD" id="cd18621">
    <property type="entry name" value="GH32_XdINV-like"/>
    <property type="match status" value="1"/>
</dbReference>
<dbReference type="GO" id="GO:0004575">
    <property type="term" value="F:sucrose alpha-glucosidase activity"/>
    <property type="evidence" value="ECO:0007669"/>
    <property type="project" value="TreeGrafter"/>
</dbReference>
<organism evidence="9 10">
    <name type="scientific">Aspergillus cristatus</name>
    <name type="common">Chinese Fuzhuan brick tea-fermentation fungus</name>
    <name type="synonym">Eurotium cristatum</name>
    <dbReference type="NCBI Taxonomy" id="573508"/>
    <lineage>
        <taxon>Eukaryota</taxon>
        <taxon>Fungi</taxon>
        <taxon>Dikarya</taxon>
        <taxon>Ascomycota</taxon>
        <taxon>Pezizomycotina</taxon>
        <taxon>Eurotiomycetes</taxon>
        <taxon>Eurotiomycetidae</taxon>
        <taxon>Eurotiales</taxon>
        <taxon>Aspergillaceae</taxon>
        <taxon>Aspergillus</taxon>
        <taxon>Aspergillus subgen. Aspergillus</taxon>
    </lineage>
</organism>
<sequence>MAVLARAQSADKRGIHETHTQPYRHNRTAYQDKSKHQGTTKPAWRPTFHLTAPHGWLNDPCGLGYDPTTGLYHLSFQWNPKENDWGNVSWGHSVSRDLVEWETSLVPCLTPSTEYDRCGVFTGCLRSTDIRGNSGALTYLYTSVGHLPIHYSLPYKTGCETLSMAVSRDGGKTWKRQDCNPILPGPPENVNVTGWRDPYICSWPTMCSGSDSDLYGFISGGIAAETPTVFVYSVNPKDLREWKYIGPLVNVGLNFRPSRWSGDFGVNWEVATLATLSDDEGTSRDFVVMGTEGCKETGHQPKRVPRGQLWMSVNPRHGRRSTSDALATYGFAGIFDHGCFYAANAFYDPVTGRKIVYGWIMEEDLPDALRHPQGWSGLISLPRLMSLTTLRRVKRARQSELKSITSIEMEKDAQTGTYTIRTLGVQSDPRVEKLRANACRKQIGGLELKPEGFTLPLTTSKWELDAEFAVGSQCTSVGVEIDHGDSNYTTLTWAPSTETFQINRPNPIPDSNINNAPEKAPHTLFTTFDPETGTESEEPLRIHAYFDMSVLEVFVNERTVISTRVYPLNDHCTGVRFFGDANTTLSLADVWDGLGVIRVS</sequence>
<dbReference type="InterPro" id="IPR023296">
    <property type="entry name" value="Glyco_hydro_beta-prop_sf"/>
</dbReference>
<comment type="similarity">
    <text evidence="1 5">Belongs to the glycosyl hydrolase 32 family.</text>
</comment>
<dbReference type="InterPro" id="IPR013189">
    <property type="entry name" value="Glyco_hydro_32_C"/>
</dbReference>
<dbReference type="GO" id="GO:0005987">
    <property type="term" value="P:sucrose catabolic process"/>
    <property type="evidence" value="ECO:0007669"/>
    <property type="project" value="TreeGrafter"/>
</dbReference>
<dbReference type="Pfam" id="PF08244">
    <property type="entry name" value="Glyco_hydro_32C"/>
    <property type="match status" value="1"/>
</dbReference>
<evidence type="ECO:0000313" key="9">
    <source>
        <dbReference type="EMBL" id="ODM20449.1"/>
    </source>
</evidence>
<evidence type="ECO:0000256" key="3">
    <source>
        <dbReference type="ARBA" id="ARBA00022801"/>
    </source>
</evidence>
<dbReference type="OrthoDB" id="202537at2759"/>
<feature type="domain" description="Glycosyl hydrolase family 32 N-terminal" evidence="7">
    <location>
        <begin position="49"/>
        <end position="389"/>
    </location>
</feature>
<evidence type="ECO:0000259" key="7">
    <source>
        <dbReference type="Pfam" id="PF00251"/>
    </source>
</evidence>
<evidence type="ECO:0000256" key="2">
    <source>
        <dbReference type="ARBA" id="ARBA00022729"/>
    </source>
</evidence>
<dbReference type="EMBL" id="JXNT01000003">
    <property type="protein sequence ID" value="ODM20449.1"/>
    <property type="molecule type" value="Genomic_DNA"/>
</dbReference>
<dbReference type="PANTHER" id="PTHR42800">
    <property type="entry name" value="EXOINULINASE INUD (AFU_ORTHOLOGUE AFUA_5G00480)"/>
    <property type="match status" value="1"/>
</dbReference>
<name>A0A1E3BHL5_ASPCR</name>
<protein>
    <submittedName>
        <fullName evidence="9">Uncharacterized protein</fullName>
    </submittedName>
</protein>
<proteinExistence type="inferred from homology"/>
<dbReference type="InterPro" id="IPR013320">
    <property type="entry name" value="ConA-like_dom_sf"/>
</dbReference>
<gene>
    <name evidence="9" type="ORF">SI65_03502</name>
</gene>
<dbReference type="Gene3D" id="2.60.120.560">
    <property type="entry name" value="Exo-inulinase, domain 1"/>
    <property type="match status" value="1"/>
</dbReference>
<dbReference type="Gene3D" id="2.115.10.20">
    <property type="entry name" value="Glycosyl hydrolase domain, family 43"/>
    <property type="match status" value="1"/>
</dbReference>
<dbReference type="VEuPathDB" id="FungiDB:SI65_03502"/>
<dbReference type="FunFam" id="2.115.10.20:FF:000011">
    <property type="entry name" value="Glycosyl hydrolases family 32 superfamily"/>
    <property type="match status" value="1"/>
</dbReference>
<keyword evidence="2" id="KW-0732">Signal</keyword>
<dbReference type="STRING" id="573508.A0A1E3BHL5"/>
<keyword evidence="3 5" id="KW-0378">Hydrolase</keyword>
<feature type="region of interest" description="Disordered" evidence="6">
    <location>
        <begin position="1"/>
        <end position="44"/>
    </location>
</feature>
<evidence type="ECO:0000256" key="1">
    <source>
        <dbReference type="ARBA" id="ARBA00009902"/>
    </source>
</evidence>
<keyword evidence="10" id="KW-1185">Reference proteome</keyword>